<feature type="compositionally biased region" description="Polar residues" evidence="1">
    <location>
        <begin position="119"/>
        <end position="131"/>
    </location>
</feature>
<evidence type="ECO:0000313" key="2">
    <source>
        <dbReference type="EMBL" id="MFI1461029.1"/>
    </source>
</evidence>
<comment type="caution">
    <text evidence="2">The sequence shown here is derived from an EMBL/GenBank/DDBJ whole genome shotgun (WGS) entry which is preliminary data.</text>
</comment>
<keyword evidence="3" id="KW-1185">Reference proteome</keyword>
<evidence type="ECO:0008006" key="4">
    <source>
        <dbReference type="Google" id="ProtNLM"/>
    </source>
</evidence>
<dbReference type="Gene3D" id="1.10.287.1060">
    <property type="entry name" value="ESAT-6-like"/>
    <property type="match status" value="1"/>
</dbReference>
<feature type="region of interest" description="Disordered" evidence="1">
    <location>
        <begin position="117"/>
        <end position="140"/>
    </location>
</feature>
<gene>
    <name evidence="2" type="ORF">ACH4WX_09930</name>
</gene>
<reference evidence="2 3" key="1">
    <citation type="submission" date="2024-10" db="EMBL/GenBank/DDBJ databases">
        <title>The Natural Products Discovery Center: Release of the First 8490 Sequenced Strains for Exploring Actinobacteria Biosynthetic Diversity.</title>
        <authorList>
            <person name="Kalkreuter E."/>
            <person name="Kautsar S.A."/>
            <person name="Yang D."/>
            <person name="Bader C.D."/>
            <person name="Teijaro C.N."/>
            <person name="Fluegel L."/>
            <person name="Davis C.M."/>
            <person name="Simpson J.R."/>
            <person name="Lauterbach L."/>
            <person name="Steele A.D."/>
            <person name="Gui C."/>
            <person name="Meng S."/>
            <person name="Li G."/>
            <person name="Viehrig K."/>
            <person name="Ye F."/>
            <person name="Su P."/>
            <person name="Kiefer A.F."/>
            <person name="Nichols A."/>
            <person name="Cepeda A.J."/>
            <person name="Yan W."/>
            <person name="Fan B."/>
            <person name="Jiang Y."/>
            <person name="Adhikari A."/>
            <person name="Zheng C.-J."/>
            <person name="Schuster L."/>
            <person name="Cowan T.M."/>
            <person name="Smanski M.J."/>
            <person name="Chevrette M.G."/>
            <person name="De Carvalho L.P.S."/>
            <person name="Shen B."/>
        </authorList>
    </citation>
    <scope>NUCLEOTIDE SEQUENCE [LARGE SCALE GENOMIC DNA]</scope>
    <source>
        <strain evidence="2 3">NPDC020568</strain>
    </source>
</reference>
<accession>A0ABW7TN16</accession>
<name>A0ABW7TN16_9NOCA</name>
<protein>
    <recommendedName>
        <fullName evidence="4">WXG100 family type VII secretion target</fullName>
    </recommendedName>
</protein>
<organism evidence="2 3">
    <name type="scientific">Nocardia carnea</name>
    <dbReference type="NCBI Taxonomy" id="37328"/>
    <lineage>
        <taxon>Bacteria</taxon>
        <taxon>Bacillati</taxon>
        <taxon>Actinomycetota</taxon>
        <taxon>Actinomycetes</taxon>
        <taxon>Mycobacteriales</taxon>
        <taxon>Nocardiaceae</taxon>
        <taxon>Nocardia</taxon>
    </lineage>
</organism>
<dbReference type="InterPro" id="IPR036689">
    <property type="entry name" value="ESAT-6-like_sf"/>
</dbReference>
<dbReference type="GeneID" id="93504173"/>
<evidence type="ECO:0000313" key="3">
    <source>
        <dbReference type="Proteomes" id="UP001611263"/>
    </source>
</evidence>
<dbReference type="Proteomes" id="UP001611263">
    <property type="component" value="Unassembled WGS sequence"/>
</dbReference>
<evidence type="ECO:0000256" key="1">
    <source>
        <dbReference type="SAM" id="MobiDB-lite"/>
    </source>
</evidence>
<sequence length="140" mass="14656">MAGSGNFTRADETTLMDFANGMNGPLQTLERNLGELGGSQNLLQEAFKGQAGGAVFNAFGNVLDTGKQLASYIEQILNMIQTSAGEFAHEDAAALRTMLSGMEDGGLTDGGVATGGASGTWTDGTFEQNWDPTKVKGDWN</sequence>
<dbReference type="SUPFAM" id="SSF140453">
    <property type="entry name" value="EsxAB dimer-like"/>
    <property type="match status" value="1"/>
</dbReference>
<dbReference type="EMBL" id="JBIRUQ010000002">
    <property type="protein sequence ID" value="MFI1461029.1"/>
    <property type="molecule type" value="Genomic_DNA"/>
</dbReference>
<proteinExistence type="predicted"/>
<dbReference type="RefSeq" id="WP_043739899.1">
    <property type="nucleotide sequence ID" value="NZ_JBIRUQ010000002.1"/>
</dbReference>